<dbReference type="PRINTS" id="PR00455">
    <property type="entry name" value="HTHTETR"/>
</dbReference>
<dbReference type="Pfam" id="PF00440">
    <property type="entry name" value="TetR_N"/>
    <property type="match status" value="1"/>
</dbReference>
<dbReference type="GO" id="GO:0003700">
    <property type="term" value="F:DNA-binding transcription factor activity"/>
    <property type="evidence" value="ECO:0007669"/>
    <property type="project" value="TreeGrafter"/>
</dbReference>
<dbReference type="InterPro" id="IPR001647">
    <property type="entry name" value="HTH_TetR"/>
</dbReference>
<evidence type="ECO:0000256" key="2">
    <source>
        <dbReference type="ARBA" id="ARBA00023125"/>
    </source>
</evidence>
<reference evidence="7 8" key="1">
    <citation type="submission" date="2014-11" db="EMBL/GenBank/DDBJ databases">
        <title>Genomics and ecophysiology of heterotrophic nitrogen fixing bacteria isolated from estuarine surface water.</title>
        <authorList>
            <person name="Bentzon-Tilia M."/>
            <person name="Severin I."/>
            <person name="Hansen L.H."/>
            <person name="Riemann L."/>
        </authorList>
    </citation>
    <scope>NUCLEOTIDE SEQUENCE [LARGE SCALE GENOMIC DNA]</scope>
    <source>
        <strain evidence="7 8">BAL361</strain>
    </source>
</reference>
<dbReference type="PROSITE" id="PS50977">
    <property type="entry name" value="HTH_TETR_2"/>
    <property type="match status" value="1"/>
</dbReference>
<dbReference type="PANTHER" id="PTHR30055">
    <property type="entry name" value="HTH-TYPE TRANSCRIPTIONAL REGULATOR RUTR"/>
    <property type="match status" value="1"/>
</dbReference>
<keyword evidence="2 4" id="KW-0238">DNA-binding</keyword>
<feature type="domain" description="HTH tetR-type" evidence="6">
    <location>
        <begin position="28"/>
        <end position="88"/>
    </location>
</feature>
<gene>
    <name evidence="7" type="ORF">LO50_19695</name>
</gene>
<organism evidence="7 8">
    <name type="scientific">Stutzerimonas stutzeri</name>
    <name type="common">Pseudomonas stutzeri</name>
    <dbReference type="NCBI Taxonomy" id="316"/>
    <lineage>
        <taxon>Bacteria</taxon>
        <taxon>Pseudomonadati</taxon>
        <taxon>Pseudomonadota</taxon>
        <taxon>Gammaproteobacteria</taxon>
        <taxon>Pseudomonadales</taxon>
        <taxon>Pseudomonadaceae</taxon>
        <taxon>Stutzerimonas</taxon>
    </lineage>
</organism>
<dbReference type="InterPro" id="IPR041669">
    <property type="entry name" value="TetR_C_15"/>
</dbReference>
<dbReference type="AlphaFoldDB" id="A0A0D7DYN7"/>
<comment type="caution">
    <text evidence="7">The sequence shown here is derived from an EMBL/GenBank/DDBJ whole genome shotgun (WGS) entry which is preliminary data.</text>
</comment>
<keyword evidence="1" id="KW-0805">Transcription regulation</keyword>
<evidence type="ECO:0000256" key="1">
    <source>
        <dbReference type="ARBA" id="ARBA00023015"/>
    </source>
</evidence>
<dbReference type="RefSeq" id="WP_044316090.1">
    <property type="nucleotide sequence ID" value="NZ_JAMOIC010000008.1"/>
</dbReference>
<dbReference type="PANTHER" id="PTHR30055:SF234">
    <property type="entry name" value="HTH-TYPE TRANSCRIPTIONAL REGULATOR BETI"/>
    <property type="match status" value="1"/>
</dbReference>
<evidence type="ECO:0000256" key="3">
    <source>
        <dbReference type="ARBA" id="ARBA00023163"/>
    </source>
</evidence>
<feature type="DNA-binding region" description="H-T-H motif" evidence="4">
    <location>
        <begin position="51"/>
        <end position="70"/>
    </location>
</feature>
<dbReference type="InterPro" id="IPR050109">
    <property type="entry name" value="HTH-type_TetR-like_transc_reg"/>
</dbReference>
<evidence type="ECO:0000313" key="8">
    <source>
        <dbReference type="Proteomes" id="UP000032439"/>
    </source>
</evidence>
<dbReference type="Pfam" id="PF17918">
    <property type="entry name" value="TetR_C_15"/>
    <property type="match status" value="1"/>
</dbReference>
<keyword evidence="3" id="KW-0804">Transcription</keyword>
<name>A0A0D7DYN7_STUST</name>
<evidence type="ECO:0000259" key="6">
    <source>
        <dbReference type="PROSITE" id="PS50977"/>
    </source>
</evidence>
<evidence type="ECO:0000256" key="5">
    <source>
        <dbReference type="SAM" id="MobiDB-lite"/>
    </source>
</evidence>
<dbReference type="EMBL" id="JXXD01000231">
    <property type="protein sequence ID" value="KIZ33688.1"/>
    <property type="molecule type" value="Genomic_DNA"/>
</dbReference>
<feature type="region of interest" description="Disordered" evidence="5">
    <location>
        <begin position="1"/>
        <end position="27"/>
    </location>
</feature>
<dbReference type="GO" id="GO:0000976">
    <property type="term" value="F:transcription cis-regulatory region binding"/>
    <property type="evidence" value="ECO:0007669"/>
    <property type="project" value="TreeGrafter"/>
</dbReference>
<dbReference type="SUPFAM" id="SSF46689">
    <property type="entry name" value="Homeodomain-like"/>
    <property type="match status" value="1"/>
</dbReference>
<evidence type="ECO:0000313" key="7">
    <source>
        <dbReference type="EMBL" id="KIZ33688.1"/>
    </source>
</evidence>
<sequence length="217" mass="24351">MTPELAPTTRPSVKAGRTPRKPQQDRGHERVAAILDACAKVLQRDGEAGLTMHRLAKESGTSIGSLYHFFPDKHSVLAALNQRHTDALCTITKRLEQIDDHVWKRLSTAQMVERLIVPFLEYIARHRDIQLLLSPTLGDRQLHSPALRAAVRSIYEKVLHMRLPDASAEDLRAYSAVLLSIPSGMFHSAPETNESLERIWLQEIPRALIGYLNALGD</sequence>
<proteinExistence type="predicted"/>
<dbReference type="Gene3D" id="1.10.357.10">
    <property type="entry name" value="Tetracycline Repressor, domain 2"/>
    <property type="match status" value="1"/>
</dbReference>
<protein>
    <recommendedName>
        <fullName evidence="6">HTH tetR-type domain-containing protein</fullName>
    </recommendedName>
</protein>
<dbReference type="InterPro" id="IPR009057">
    <property type="entry name" value="Homeodomain-like_sf"/>
</dbReference>
<accession>A0A0D7DYN7</accession>
<dbReference type="PATRIC" id="fig|316.110.peg.2226"/>
<dbReference type="Proteomes" id="UP000032439">
    <property type="component" value="Unassembled WGS sequence"/>
</dbReference>
<evidence type="ECO:0000256" key="4">
    <source>
        <dbReference type="PROSITE-ProRule" id="PRU00335"/>
    </source>
</evidence>